<evidence type="ECO:0000313" key="2">
    <source>
        <dbReference type="Proteomes" id="UP000199433"/>
    </source>
</evidence>
<name>A0A1G8VCG4_9LACT</name>
<sequence length="68" mass="7630">MFYVKQTINDSLEIKVEIHDDNVFTTCPDCGVEVCVDISELFSDGESDLYGTALFCAECSKSRLEEIL</sequence>
<proteinExistence type="predicted"/>
<evidence type="ECO:0000313" key="1">
    <source>
        <dbReference type="EMBL" id="SDJ63713.1"/>
    </source>
</evidence>
<dbReference type="STRING" id="426701.SAMN04488098_1001124"/>
<protein>
    <submittedName>
        <fullName evidence="1">Uncharacterized protein</fullName>
    </submittedName>
</protein>
<keyword evidence="2" id="KW-1185">Reference proteome</keyword>
<organism evidence="1 2">
    <name type="scientific">Alkalibacterium thalassium</name>
    <dbReference type="NCBI Taxonomy" id="426701"/>
    <lineage>
        <taxon>Bacteria</taxon>
        <taxon>Bacillati</taxon>
        <taxon>Bacillota</taxon>
        <taxon>Bacilli</taxon>
        <taxon>Lactobacillales</taxon>
        <taxon>Carnobacteriaceae</taxon>
        <taxon>Alkalibacterium</taxon>
    </lineage>
</organism>
<reference evidence="2" key="1">
    <citation type="submission" date="2016-10" db="EMBL/GenBank/DDBJ databases">
        <authorList>
            <person name="Varghese N."/>
            <person name="Submissions S."/>
        </authorList>
    </citation>
    <scope>NUCLEOTIDE SEQUENCE [LARGE SCALE GENOMIC DNA]</scope>
    <source>
        <strain evidence="2">DSM 19181</strain>
    </source>
</reference>
<dbReference type="AlphaFoldDB" id="A0A1G8VCG4"/>
<dbReference type="RefSeq" id="WP_091264201.1">
    <property type="nucleotide sequence ID" value="NZ_FNFK01000001.1"/>
</dbReference>
<dbReference type="EMBL" id="FNFK01000001">
    <property type="protein sequence ID" value="SDJ63713.1"/>
    <property type="molecule type" value="Genomic_DNA"/>
</dbReference>
<accession>A0A1G8VCG4</accession>
<gene>
    <name evidence="1" type="ORF">SAMN04488098_1001124</name>
</gene>
<dbReference type="OrthoDB" id="1666638at2"/>
<dbReference type="Proteomes" id="UP000199433">
    <property type="component" value="Unassembled WGS sequence"/>
</dbReference>